<dbReference type="InterPro" id="IPR053191">
    <property type="entry name" value="DcsG_Biosynth_Enzyme"/>
</dbReference>
<dbReference type="PANTHER" id="PTHR39217">
    <property type="match status" value="1"/>
</dbReference>
<evidence type="ECO:0008006" key="3">
    <source>
        <dbReference type="Google" id="ProtNLM"/>
    </source>
</evidence>
<accession>A0ABS6V3X7</accession>
<gene>
    <name evidence="1" type="ORF">KTQ36_02720</name>
</gene>
<comment type="caution">
    <text evidence="1">The sequence shown here is derived from an EMBL/GenBank/DDBJ whole genome shotgun (WGS) entry which is preliminary data.</text>
</comment>
<evidence type="ECO:0000313" key="1">
    <source>
        <dbReference type="EMBL" id="MBW0144206.1"/>
    </source>
</evidence>
<sequence length="286" mass="31099">MKVAILVPAAWDDDYYVKELEKQVAMLAEAGIEAVAVEWDKASDDVLRGVDGVAPLIAWGYHLEPGRWFDLLDRIDFRKVPCANPVPVLRWNSDKAYLEELGDKGVPTVPSLTGHSDDDDDLMDRARRHFADAQEFVVKPLVSASAAGTHRIARDAALPDDAAGKRMLVQPFQPEILKSGEMSLIYFGGDYSHAAIKTPKDGDYRVQPEFGGGEVQVDAPDSARKVAEAALAAAPGDTAYARVDLVSDGNDGWLLMELELVEPDLFLRYAPDGGAFASALKDMLSA</sequence>
<keyword evidence="2" id="KW-1185">Reference proteome</keyword>
<dbReference type="EMBL" id="JAHVAH010000001">
    <property type="protein sequence ID" value="MBW0144206.1"/>
    <property type="molecule type" value="Genomic_DNA"/>
</dbReference>
<evidence type="ECO:0000313" key="2">
    <source>
        <dbReference type="Proteomes" id="UP000698028"/>
    </source>
</evidence>
<name>A0ABS6V3X7_9SPHN</name>
<organism evidence="1 2">
    <name type="scientific">Sphingomicrobium clamense</name>
    <dbReference type="NCBI Taxonomy" id="2851013"/>
    <lineage>
        <taxon>Bacteria</taxon>
        <taxon>Pseudomonadati</taxon>
        <taxon>Pseudomonadota</taxon>
        <taxon>Alphaproteobacteria</taxon>
        <taxon>Sphingomonadales</taxon>
        <taxon>Sphingomonadaceae</taxon>
        <taxon>Sphingomicrobium</taxon>
    </lineage>
</organism>
<reference evidence="1 2" key="1">
    <citation type="submission" date="2021-07" db="EMBL/GenBank/DDBJ databases">
        <title>The draft genome sequence of Sphingomicrobium sp. B8.</title>
        <authorList>
            <person name="Mu L."/>
        </authorList>
    </citation>
    <scope>NUCLEOTIDE SEQUENCE [LARGE SCALE GENOMIC DNA]</scope>
    <source>
        <strain evidence="1 2">B8</strain>
    </source>
</reference>
<dbReference type="RefSeq" id="WP_218632223.1">
    <property type="nucleotide sequence ID" value="NZ_JAHVAH010000001.1"/>
</dbReference>
<protein>
    <recommendedName>
        <fullName evidence="3">ATP-grasp domain-containing protein</fullName>
    </recommendedName>
</protein>
<dbReference type="Proteomes" id="UP000698028">
    <property type="component" value="Unassembled WGS sequence"/>
</dbReference>
<proteinExistence type="predicted"/>
<dbReference type="PANTHER" id="PTHR39217:SF1">
    <property type="entry name" value="GLUTATHIONE SYNTHETASE"/>
    <property type="match status" value="1"/>
</dbReference>